<gene>
    <name evidence="11" type="ORF">IAR55_001745</name>
</gene>
<proteinExistence type="inferred from homology"/>
<feature type="region of interest" description="Disordered" evidence="9">
    <location>
        <begin position="27"/>
        <end position="125"/>
    </location>
</feature>
<evidence type="ECO:0000256" key="5">
    <source>
        <dbReference type="ARBA" id="ARBA00022771"/>
    </source>
</evidence>
<keyword evidence="12" id="KW-1185">Reference proteome</keyword>
<feature type="compositionally biased region" description="Low complexity" evidence="9">
    <location>
        <begin position="27"/>
        <end position="54"/>
    </location>
</feature>
<evidence type="ECO:0000256" key="8">
    <source>
        <dbReference type="PROSITE-ProRule" id="PRU00723"/>
    </source>
</evidence>
<dbReference type="GO" id="GO:0008270">
    <property type="term" value="F:zinc ion binding"/>
    <property type="evidence" value="ECO:0007669"/>
    <property type="project" value="UniProtKB-KW"/>
</dbReference>
<reference evidence="11 12" key="1">
    <citation type="journal article" date="2024" name="bioRxiv">
        <title>Comparative genomics of Cryptococcus and Kwoniella reveals pathogenesis evolution and contrasting karyotype dynamics via intercentromeric recombination or chromosome fusion.</title>
        <authorList>
            <person name="Coelho M.A."/>
            <person name="David-Palma M."/>
            <person name="Shea T."/>
            <person name="Bowers K."/>
            <person name="McGinley-Smith S."/>
            <person name="Mohammad A.W."/>
            <person name="Gnirke A."/>
            <person name="Yurkov A.M."/>
            <person name="Nowrousian M."/>
            <person name="Sun S."/>
            <person name="Cuomo C.A."/>
            <person name="Heitman J."/>
        </authorList>
    </citation>
    <scope>NUCLEOTIDE SEQUENCE [LARGE SCALE GENOMIC DNA]</scope>
    <source>
        <strain evidence="11 12">CBS 13917</strain>
    </source>
</reference>
<dbReference type="Proteomes" id="UP001388673">
    <property type="component" value="Unassembled WGS sequence"/>
</dbReference>
<comment type="subcellular location">
    <subcellularLocation>
        <location evidence="1">Nucleus</location>
    </subcellularLocation>
</comment>
<feature type="zinc finger region" description="C3H1-type" evidence="8">
    <location>
        <begin position="243"/>
        <end position="267"/>
    </location>
</feature>
<comment type="similarity">
    <text evidence="2">Belongs to the ZC3H14 family.</text>
</comment>
<accession>A0AAW0Z325</accession>
<dbReference type="RefSeq" id="XP_066804791.1">
    <property type="nucleotide sequence ID" value="XM_066944868.1"/>
</dbReference>
<evidence type="ECO:0000313" key="11">
    <source>
        <dbReference type="EMBL" id="KAK8864495.1"/>
    </source>
</evidence>
<dbReference type="GeneID" id="92179004"/>
<dbReference type="GO" id="GO:0005737">
    <property type="term" value="C:cytoplasm"/>
    <property type="evidence" value="ECO:0007669"/>
    <property type="project" value="TreeGrafter"/>
</dbReference>
<organism evidence="11 12">
    <name type="scientific">Kwoniella newhampshirensis</name>
    <dbReference type="NCBI Taxonomy" id="1651941"/>
    <lineage>
        <taxon>Eukaryota</taxon>
        <taxon>Fungi</taxon>
        <taxon>Dikarya</taxon>
        <taxon>Basidiomycota</taxon>
        <taxon>Agaricomycotina</taxon>
        <taxon>Tremellomycetes</taxon>
        <taxon>Tremellales</taxon>
        <taxon>Cryptococcaceae</taxon>
        <taxon>Kwoniella</taxon>
    </lineage>
</organism>
<keyword evidence="6 8" id="KW-0862">Zinc</keyword>
<keyword evidence="5 8" id="KW-0863">Zinc-finger</keyword>
<sequence>MDDLVGSDFDPAFLDWLFSTAKEIAAAPPAAVEPSPSAVPAPASASSQRPATSRLLNTALAPLASQPAEKRKYSDSGADAQNKKRLSDVASAPSGPRGSNEGRGLAERLGPGPGPGRGRGVPIRGMAGNAMRMNQRGHLGGFQPGFRQPMMQPGFGVPFMAPGQQEMMAQMMMMQANMAQMGEMMSQMAEERQALQQAQKPIVSQARPSAPVKVPHGAKLGAHSVSAIPPKTNSTPGPIPDKPTSTALCRYSIGCSNSRCPYSHPSPVSDEKTGMVLSEEPCEIGKKCKDEECVKSHVSPAASLGETAGPSRLLCKYQNCSNPSCPFRHEDANGNPIPPPALTASKTAKKAVEVPAASSDNEDGEMEVVMSSKGLMDGALEDTRKEVNCRYGERCTRADCKFSHPASRPMPKSLLAGNKSYTSRNTSATFNKTTTHGTGAIGGGMLTSKKFGTNGASVGGETKLDPTVGEFKPGGVVEKKELEVTI</sequence>
<keyword evidence="4" id="KW-0677">Repeat</keyword>
<protein>
    <recommendedName>
        <fullName evidence="10">C3H1-type domain-containing protein</fullName>
    </recommendedName>
</protein>
<dbReference type="InterPro" id="IPR040366">
    <property type="entry name" value="Nab2/ZC3H14"/>
</dbReference>
<dbReference type="PANTHER" id="PTHR14738">
    <property type="entry name" value="ZINC FINGER CCCH DOMAIN-CONTAINING PROTEIN 14"/>
    <property type="match status" value="1"/>
</dbReference>
<dbReference type="GO" id="GO:0005634">
    <property type="term" value="C:nucleus"/>
    <property type="evidence" value="ECO:0007669"/>
    <property type="project" value="UniProtKB-SubCell"/>
</dbReference>
<dbReference type="EMBL" id="JBCAWK010000003">
    <property type="protein sequence ID" value="KAK8864495.1"/>
    <property type="molecule type" value="Genomic_DNA"/>
</dbReference>
<evidence type="ECO:0000256" key="2">
    <source>
        <dbReference type="ARBA" id="ARBA00008423"/>
    </source>
</evidence>
<dbReference type="AlphaFoldDB" id="A0AAW0Z325"/>
<evidence type="ECO:0000313" key="12">
    <source>
        <dbReference type="Proteomes" id="UP001388673"/>
    </source>
</evidence>
<evidence type="ECO:0000256" key="6">
    <source>
        <dbReference type="ARBA" id="ARBA00022833"/>
    </source>
</evidence>
<evidence type="ECO:0000256" key="4">
    <source>
        <dbReference type="ARBA" id="ARBA00022737"/>
    </source>
</evidence>
<dbReference type="SMART" id="SM00356">
    <property type="entry name" value="ZnF_C3H1"/>
    <property type="match status" value="3"/>
</dbReference>
<dbReference type="Gene3D" id="4.10.1000.40">
    <property type="match status" value="2"/>
</dbReference>
<evidence type="ECO:0000256" key="1">
    <source>
        <dbReference type="ARBA" id="ARBA00004123"/>
    </source>
</evidence>
<dbReference type="InterPro" id="IPR000571">
    <property type="entry name" value="Znf_CCCH"/>
</dbReference>
<dbReference type="GO" id="GO:0008143">
    <property type="term" value="F:poly(A) binding"/>
    <property type="evidence" value="ECO:0007669"/>
    <property type="project" value="InterPro"/>
</dbReference>
<dbReference type="GO" id="GO:0043488">
    <property type="term" value="P:regulation of mRNA stability"/>
    <property type="evidence" value="ECO:0007669"/>
    <property type="project" value="InterPro"/>
</dbReference>
<dbReference type="PROSITE" id="PS50103">
    <property type="entry name" value="ZF_C3H1"/>
    <property type="match status" value="1"/>
</dbReference>
<evidence type="ECO:0000256" key="9">
    <source>
        <dbReference type="SAM" id="MobiDB-lite"/>
    </source>
</evidence>
<dbReference type="PANTHER" id="PTHR14738:SF29">
    <property type="entry name" value="ZINC FINGER CCCH DOMAIN-CONTAINING PROTEIN 14"/>
    <property type="match status" value="1"/>
</dbReference>
<comment type="caution">
    <text evidence="11">The sequence shown here is derived from an EMBL/GenBank/DDBJ whole genome shotgun (WGS) entry which is preliminary data.</text>
</comment>
<keyword evidence="3 8" id="KW-0479">Metal-binding</keyword>
<name>A0AAW0Z325_9TREE</name>
<feature type="domain" description="C3H1-type" evidence="10">
    <location>
        <begin position="243"/>
        <end position="267"/>
    </location>
</feature>
<evidence type="ECO:0000259" key="10">
    <source>
        <dbReference type="PROSITE" id="PS50103"/>
    </source>
</evidence>
<dbReference type="Pfam" id="PF14608">
    <property type="entry name" value="zf-CCCH_2"/>
    <property type="match status" value="3"/>
</dbReference>
<evidence type="ECO:0000256" key="7">
    <source>
        <dbReference type="ARBA" id="ARBA00023242"/>
    </source>
</evidence>
<keyword evidence="7" id="KW-0539">Nucleus</keyword>
<evidence type="ECO:0000256" key="3">
    <source>
        <dbReference type="ARBA" id="ARBA00022723"/>
    </source>
</evidence>
<dbReference type="KEGG" id="kne:92179004"/>
<feature type="region of interest" description="Disordered" evidence="9">
    <location>
        <begin position="224"/>
        <end position="243"/>
    </location>
</feature>